<feature type="region of interest" description="Disordered" evidence="1">
    <location>
        <begin position="1"/>
        <end position="27"/>
    </location>
</feature>
<proteinExistence type="predicted"/>
<dbReference type="Pfam" id="PF03101">
    <property type="entry name" value="FAR1"/>
    <property type="match status" value="1"/>
</dbReference>
<dbReference type="EMBL" id="KI285466">
    <property type="protein sequence ID" value="ESA11926.1"/>
    <property type="molecule type" value="Genomic_DNA"/>
</dbReference>
<accession>U9U8J0</accession>
<dbReference type="HOGENOM" id="CLU_1134072_0_0_1"/>
<name>U9U8J0_RHIID</name>
<dbReference type="PANTHER" id="PTHR47718">
    <property type="entry name" value="OS01G0519700 PROTEIN"/>
    <property type="match status" value="1"/>
</dbReference>
<sequence>MISEVIPPVESSNHNNHDNNEDNESTTPFAENILSSNFKDCVGSLPLINTLIKLEVETSFYSMTIAVHYIEQFALQNNFAVFKHKSEKFLDGTCRKKVLKCDLGGRYTQKLLRPTSDKMTMKGSKKQGCKWQINITRPSNSSIVTVTQFHSEHNHEISTETLQFAPTYRTFPEEIMDQIEFYVIHGRCDASMVRNLLQPKYPDRVFLTQDLGNAIQKIKRENGISLGDAASLLLKLFDLQANNPA</sequence>
<organism evidence="3">
    <name type="scientific">Rhizophagus irregularis (strain DAOM 181602 / DAOM 197198 / MUCL 43194)</name>
    <name type="common">Arbuscular mycorrhizal fungus</name>
    <name type="synonym">Glomus intraradices</name>
    <dbReference type="NCBI Taxonomy" id="747089"/>
    <lineage>
        <taxon>Eukaryota</taxon>
        <taxon>Fungi</taxon>
        <taxon>Fungi incertae sedis</taxon>
        <taxon>Mucoromycota</taxon>
        <taxon>Glomeromycotina</taxon>
        <taxon>Glomeromycetes</taxon>
        <taxon>Glomerales</taxon>
        <taxon>Glomeraceae</taxon>
        <taxon>Rhizophagus</taxon>
    </lineage>
</organism>
<feature type="domain" description="FAR1" evidence="2">
    <location>
        <begin position="70"/>
        <end position="158"/>
    </location>
</feature>
<evidence type="ECO:0000259" key="2">
    <source>
        <dbReference type="Pfam" id="PF03101"/>
    </source>
</evidence>
<dbReference type="InterPro" id="IPR004330">
    <property type="entry name" value="FAR1_DNA_bnd_dom"/>
</dbReference>
<evidence type="ECO:0000256" key="1">
    <source>
        <dbReference type="SAM" id="MobiDB-lite"/>
    </source>
</evidence>
<reference evidence="3" key="1">
    <citation type="submission" date="2013-07" db="EMBL/GenBank/DDBJ databases">
        <title>The genome of an arbuscular mycorrhizal fungus provides insights into the evolution of the oldest plant symbiosis.</title>
        <authorList>
            <consortium name="DOE Joint Genome Institute"/>
            <person name="Tisserant E."/>
            <person name="Malbreil M."/>
            <person name="Kuo A."/>
            <person name="Kohler A."/>
            <person name="Symeonidi A."/>
            <person name="Balestrini R."/>
            <person name="Charron P."/>
            <person name="Duensing N."/>
            <person name="Frei-dit-Frey N."/>
            <person name="Gianinazzi-Pearson V."/>
            <person name="Gilbert B."/>
            <person name="Handa Y."/>
            <person name="Hijri M."/>
            <person name="Kaul R."/>
            <person name="Kawaguchi M."/>
            <person name="Krajinski F."/>
            <person name="Lammers P."/>
            <person name="Lapierre D."/>
            <person name="Masclaux F.G."/>
            <person name="Murat C."/>
            <person name="Morin E."/>
            <person name="Ndikumana S."/>
            <person name="Pagni M."/>
            <person name="Petitpierre D."/>
            <person name="Requena N."/>
            <person name="Rosikiewicz P."/>
            <person name="Riley R."/>
            <person name="Saito K."/>
            <person name="San Clemente H."/>
            <person name="Shapiro H."/>
            <person name="van Tuinen D."/>
            <person name="Becard G."/>
            <person name="Bonfante P."/>
            <person name="Paszkowski U."/>
            <person name="Shachar-Hill Y."/>
            <person name="Young J.P."/>
            <person name="Sanders I.R."/>
            <person name="Henrissat B."/>
            <person name="Rensing S.A."/>
            <person name="Grigoriev I.V."/>
            <person name="Corradi N."/>
            <person name="Roux C."/>
            <person name="Martin F."/>
        </authorList>
    </citation>
    <scope>NUCLEOTIDE SEQUENCE</scope>
    <source>
        <strain evidence="3">DAOM 197198</strain>
    </source>
</reference>
<dbReference type="AlphaFoldDB" id="U9U8J0"/>
<evidence type="ECO:0000313" key="3">
    <source>
        <dbReference type="EMBL" id="ESA11926.1"/>
    </source>
</evidence>
<dbReference type="PANTHER" id="PTHR47718:SF3">
    <property type="entry name" value="PROTEIN FAR1-RELATED SEQUENCE 5-LIKE"/>
    <property type="match status" value="1"/>
</dbReference>
<gene>
    <name evidence="3" type="ORF">GLOINDRAFT_27723</name>
</gene>
<dbReference type="VEuPathDB" id="FungiDB:RhiirFUN_012274"/>
<protein>
    <recommendedName>
        <fullName evidence="2">FAR1 domain-containing protein</fullName>
    </recommendedName>
</protein>